<sequence length="211" mass="22750">MLALQVAAGIVLAYAIIVNQKKLLRWGGQLVSMLALLLGFGAIIWAVVAGVQFVGASIPPGAMSKMLTMVGVIPVFILAMTGGLGLVMLFGLLLRRSPESVARAVQKVAEGGDTVSERKKDGDKGCLAVFFGLGLLVLVVNYALSFPVWAFTPIGTWYDSLYAYGMTTAWKDGLSILFGAVLWQWPWIPLGIYFAVKKARLAKTRPTQTDR</sequence>
<gene>
    <name evidence="2" type="ORF">HKX06_20830</name>
</gene>
<dbReference type="AlphaFoldDB" id="A0A7Y2KUH8"/>
<accession>A0A7Y2KUH8</accession>
<feature type="transmembrane region" description="Helical" evidence="1">
    <location>
        <begin position="127"/>
        <end position="154"/>
    </location>
</feature>
<evidence type="ECO:0000256" key="1">
    <source>
        <dbReference type="SAM" id="Phobius"/>
    </source>
</evidence>
<feature type="transmembrane region" description="Helical" evidence="1">
    <location>
        <begin position="66"/>
        <end position="94"/>
    </location>
</feature>
<name>A0A7Y2KUH8_SPHPI</name>
<reference evidence="2 3" key="1">
    <citation type="submission" date="2020-05" db="EMBL/GenBank/DDBJ databases">
        <title>Draft Genome Sequences of Sphingomonas sp. Isolated from the International Space Station.</title>
        <authorList>
            <person name="Bijlani S."/>
            <person name="Singh N.K."/>
            <person name="Mason C.E."/>
            <person name="Wang C.C."/>
            <person name="Venkateswaran K."/>
        </authorList>
    </citation>
    <scope>NUCLEOTIDE SEQUENCE [LARGE SCALE GENOMIC DNA]</scope>
    <source>
        <strain evidence="2 3">FKI-L5-BR-P1</strain>
    </source>
</reference>
<evidence type="ECO:0000313" key="3">
    <source>
        <dbReference type="Proteomes" id="UP000550136"/>
    </source>
</evidence>
<protein>
    <submittedName>
        <fullName evidence="2">Uncharacterized protein</fullName>
    </submittedName>
</protein>
<organism evidence="2 3">
    <name type="scientific">Sphingomonas paucimobilis</name>
    <name type="common">Pseudomonas paucimobilis</name>
    <dbReference type="NCBI Taxonomy" id="13689"/>
    <lineage>
        <taxon>Bacteria</taxon>
        <taxon>Pseudomonadati</taxon>
        <taxon>Pseudomonadota</taxon>
        <taxon>Alphaproteobacteria</taxon>
        <taxon>Sphingomonadales</taxon>
        <taxon>Sphingomonadaceae</taxon>
        <taxon>Sphingomonas</taxon>
    </lineage>
</organism>
<comment type="caution">
    <text evidence="2">The sequence shown here is derived from an EMBL/GenBank/DDBJ whole genome shotgun (WGS) entry which is preliminary data.</text>
</comment>
<feature type="transmembrane region" description="Helical" evidence="1">
    <location>
        <begin position="174"/>
        <end position="196"/>
    </location>
</feature>
<proteinExistence type="predicted"/>
<evidence type="ECO:0000313" key="2">
    <source>
        <dbReference type="EMBL" id="NNG59790.1"/>
    </source>
</evidence>
<dbReference type="EMBL" id="JABEOU010000064">
    <property type="protein sequence ID" value="NNG59790.1"/>
    <property type="molecule type" value="Genomic_DNA"/>
</dbReference>
<dbReference type="Proteomes" id="UP000550136">
    <property type="component" value="Unassembled WGS sequence"/>
</dbReference>
<keyword evidence="1" id="KW-0472">Membrane</keyword>
<feature type="transmembrane region" description="Helical" evidence="1">
    <location>
        <begin position="30"/>
        <end position="54"/>
    </location>
</feature>
<keyword evidence="1" id="KW-0812">Transmembrane</keyword>
<keyword evidence="1" id="KW-1133">Transmembrane helix</keyword>
<dbReference type="RefSeq" id="WP_170171024.1">
    <property type="nucleotide sequence ID" value="NZ_JABEOU010000064.1"/>
</dbReference>